<feature type="transmembrane region" description="Helical" evidence="1">
    <location>
        <begin position="67"/>
        <end position="85"/>
    </location>
</feature>
<keyword evidence="3" id="KW-1185">Reference proteome</keyword>
<feature type="transmembrane region" description="Helical" evidence="1">
    <location>
        <begin position="12"/>
        <end position="32"/>
    </location>
</feature>
<feature type="transmembrane region" description="Helical" evidence="1">
    <location>
        <begin position="106"/>
        <end position="124"/>
    </location>
</feature>
<dbReference type="Proteomes" id="UP000638981">
    <property type="component" value="Unassembled WGS sequence"/>
</dbReference>
<reference evidence="2" key="1">
    <citation type="journal article" date="2014" name="Int. J. Syst. Evol. Microbiol.">
        <title>Complete genome sequence of Corynebacterium casei LMG S-19264T (=DSM 44701T), isolated from a smear-ripened cheese.</title>
        <authorList>
            <consortium name="US DOE Joint Genome Institute (JGI-PGF)"/>
            <person name="Walter F."/>
            <person name="Albersmeier A."/>
            <person name="Kalinowski J."/>
            <person name="Ruckert C."/>
        </authorList>
    </citation>
    <scope>NUCLEOTIDE SEQUENCE</scope>
    <source>
        <strain evidence="2">KCTC 23310</strain>
    </source>
</reference>
<evidence type="ECO:0000313" key="3">
    <source>
        <dbReference type="Proteomes" id="UP000638981"/>
    </source>
</evidence>
<keyword evidence="1" id="KW-0472">Membrane</keyword>
<dbReference type="EMBL" id="BMYJ01000014">
    <property type="protein sequence ID" value="GHC66720.1"/>
    <property type="molecule type" value="Genomic_DNA"/>
</dbReference>
<name>A0A918TWT8_9RHOB</name>
<proteinExistence type="predicted"/>
<dbReference type="Pfam" id="PF10067">
    <property type="entry name" value="DUF2306"/>
    <property type="match status" value="1"/>
</dbReference>
<evidence type="ECO:0000256" key="1">
    <source>
        <dbReference type="SAM" id="Phobius"/>
    </source>
</evidence>
<gene>
    <name evidence="2" type="ORF">GCM10007315_34500</name>
</gene>
<feature type="transmembrane region" description="Helical" evidence="1">
    <location>
        <begin position="44"/>
        <end position="61"/>
    </location>
</feature>
<reference evidence="2" key="2">
    <citation type="submission" date="2020-09" db="EMBL/GenBank/DDBJ databases">
        <authorList>
            <person name="Sun Q."/>
            <person name="Kim S."/>
        </authorList>
    </citation>
    <scope>NUCLEOTIDE SEQUENCE</scope>
    <source>
        <strain evidence="2">KCTC 23310</strain>
    </source>
</reference>
<evidence type="ECO:0000313" key="2">
    <source>
        <dbReference type="EMBL" id="GHC66720.1"/>
    </source>
</evidence>
<dbReference type="AlphaFoldDB" id="A0A918TWT8"/>
<organism evidence="2 3">
    <name type="scientific">Neogemmobacter tilapiae</name>
    <dbReference type="NCBI Taxonomy" id="875041"/>
    <lineage>
        <taxon>Bacteria</taxon>
        <taxon>Pseudomonadati</taxon>
        <taxon>Pseudomonadota</taxon>
        <taxon>Alphaproteobacteria</taxon>
        <taxon>Rhodobacterales</taxon>
        <taxon>Paracoccaceae</taxon>
        <taxon>Neogemmobacter</taxon>
    </lineage>
</organism>
<dbReference type="RefSeq" id="WP_189413391.1">
    <property type="nucleotide sequence ID" value="NZ_BMYJ01000014.1"/>
</dbReference>
<protein>
    <submittedName>
        <fullName evidence="2">Membrane protein</fullName>
    </submittedName>
</protein>
<dbReference type="InterPro" id="IPR018750">
    <property type="entry name" value="DUF2306_membrane"/>
</dbReference>
<sequence length="165" mass="18081">MNPLPMIDAPLAVQLHILSALPALILGPVALFRRRRDRWHKLIGRTWAASMFALALSSLFIHDNPIIGPFSPIHALSILTFWGLFTGIRAIRRGDRRGHAQAMRGLYVQALILASVLTLLPGRRISTALFPENPEIGLSIAVVCGVILALVAYRLPIPQSHAPHA</sequence>
<keyword evidence="1" id="KW-0812">Transmembrane</keyword>
<accession>A0A918TWT8</accession>
<keyword evidence="1" id="KW-1133">Transmembrane helix</keyword>
<comment type="caution">
    <text evidence="2">The sequence shown here is derived from an EMBL/GenBank/DDBJ whole genome shotgun (WGS) entry which is preliminary data.</text>
</comment>
<feature type="transmembrane region" description="Helical" evidence="1">
    <location>
        <begin position="136"/>
        <end position="155"/>
    </location>
</feature>